<gene>
    <name evidence="1" type="ORF">I542_5095</name>
</gene>
<reference evidence="1 2" key="1">
    <citation type="submission" date="2013-12" db="EMBL/GenBank/DDBJ databases">
        <authorList>
            <person name="Zelazny A."/>
            <person name="Olivier K."/>
            <person name="Holland S."/>
            <person name="Lenaerts A."/>
            <person name="Ordway D."/>
            <person name="DeGroote M.A."/>
            <person name="Parker T."/>
            <person name="Sizemore C."/>
            <person name="Tallon L.J."/>
            <person name="Sadzewicz L.K."/>
            <person name="Sengamalay N."/>
            <person name="Fraser C.M."/>
            <person name="Hine E."/>
            <person name="Shefchek K.A."/>
            <person name="Das S.P."/>
            <person name="Tettelin H."/>
        </authorList>
    </citation>
    <scope>NUCLEOTIDE SEQUENCE [LARGE SCALE GENOMIC DNA]</scope>
    <source>
        <strain evidence="1 2">1948</strain>
    </source>
</reference>
<dbReference type="AlphaFoldDB" id="A0A829QQV9"/>
<accession>A0A829QQV9</accession>
<sequence length="61" mass="6392">MGTVRDRSVAVSLIVCGMEHLGCSKIIVPDSALLAEVTLGKIAQLLRSRAVARSAVMVQLG</sequence>
<evidence type="ECO:0000313" key="2">
    <source>
        <dbReference type="Proteomes" id="UP000021210"/>
    </source>
</evidence>
<comment type="caution">
    <text evidence="1">The sequence shown here is derived from an EMBL/GenBank/DDBJ whole genome shotgun (WGS) entry which is preliminary data.</text>
</comment>
<evidence type="ECO:0000313" key="1">
    <source>
        <dbReference type="EMBL" id="EUA64918.1"/>
    </source>
</evidence>
<name>A0A829QQV9_9MYCO</name>
<organism evidence="1 2">
    <name type="scientific">Mycobacteroides abscessus 1948</name>
    <dbReference type="NCBI Taxonomy" id="1299323"/>
    <lineage>
        <taxon>Bacteria</taxon>
        <taxon>Bacillati</taxon>
        <taxon>Actinomycetota</taxon>
        <taxon>Actinomycetes</taxon>
        <taxon>Mycobacteriales</taxon>
        <taxon>Mycobacteriaceae</taxon>
        <taxon>Mycobacteroides</taxon>
        <taxon>Mycobacteroides abscessus</taxon>
    </lineage>
</organism>
<proteinExistence type="predicted"/>
<dbReference type="EMBL" id="JAOH01000002">
    <property type="protein sequence ID" value="EUA64918.1"/>
    <property type="molecule type" value="Genomic_DNA"/>
</dbReference>
<dbReference type="Proteomes" id="UP000021210">
    <property type="component" value="Unassembled WGS sequence"/>
</dbReference>
<protein>
    <submittedName>
        <fullName evidence="1">Uncharacterized protein</fullName>
    </submittedName>
</protein>